<dbReference type="UniPathway" id="UPA00056">
    <property type="reaction ID" value="UER00095"/>
</dbReference>
<dbReference type="InterPro" id="IPR036571">
    <property type="entry name" value="MECDP_synthase_sf"/>
</dbReference>
<evidence type="ECO:0000256" key="2">
    <source>
        <dbReference type="ARBA" id="ARBA00004709"/>
    </source>
</evidence>
<feature type="binding site" evidence="9">
    <location>
        <begin position="134"/>
        <end position="137"/>
    </location>
    <ligand>
        <name>4-CDP-2-C-methyl-D-erythritol 2-phosphate</name>
        <dbReference type="ChEBI" id="CHEBI:57919"/>
    </ligand>
</feature>
<comment type="caution">
    <text evidence="9">Lacks conserved residue(s) required for the propagation of feature annotation.</text>
</comment>
<evidence type="ECO:0000256" key="1">
    <source>
        <dbReference type="ARBA" id="ARBA00000200"/>
    </source>
</evidence>
<evidence type="ECO:0000256" key="8">
    <source>
        <dbReference type="ARBA" id="ARBA00023239"/>
    </source>
</evidence>
<dbReference type="NCBIfam" id="TIGR00151">
    <property type="entry name" value="ispF"/>
    <property type="match status" value="1"/>
</dbReference>
<dbReference type="eggNOG" id="COG0245">
    <property type="taxonomic scope" value="Bacteria"/>
</dbReference>
<comment type="cofactor">
    <cofactor evidence="9">
        <name>a divalent metal cation</name>
        <dbReference type="ChEBI" id="CHEBI:60240"/>
    </cofactor>
    <text evidence="9">Binds 1 divalent metal cation per subunit.</text>
</comment>
<feature type="binding site" evidence="9">
    <location>
        <position position="144"/>
    </location>
    <ligand>
        <name>4-CDP-2-C-methyl-D-erythritol 2-phosphate</name>
        <dbReference type="ChEBI" id="CHEBI:57919"/>
    </ligand>
</feature>
<gene>
    <name evidence="9 12" type="primary">ispF</name>
    <name evidence="12" type="ORF">HMPREF9444_01442</name>
</gene>
<dbReference type="HOGENOM" id="CLU_084630_2_0_6"/>
<keyword evidence="6 9" id="KW-0479">Metal-binding</keyword>
<evidence type="ECO:0000256" key="4">
    <source>
        <dbReference type="ARBA" id="ARBA00011233"/>
    </source>
</evidence>
<accession>E8LL36</accession>
<comment type="similarity">
    <text evidence="3 9 10">Belongs to the IspF family.</text>
</comment>
<feature type="domain" description="2-C-methyl-D-erythritol 2,4-cyclodiphosphate synthase" evidence="11">
    <location>
        <begin position="3"/>
        <end position="156"/>
    </location>
</feature>
<evidence type="ECO:0000256" key="6">
    <source>
        <dbReference type="ARBA" id="ARBA00022723"/>
    </source>
</evidence>
<evidence type="ECO:0000256" key="5">
    <source>
        <dbReference type="ARBA" id="ARBA00012579"/>
    </source>
</evidence>
<feature type="binding site" evidence="9">
    <location>
        <position position="141"/>
    </location>
    <ligand>
        <name>4-CDP-2-C-methyl-D-erythritol 2-phosphate</name>
        <dbReference type="ChEBI" id="CHEBI:57919"/>
    </ligand>
</feature>
<dbReference type="OrthoDB" id="9804336at2"/>
<keyword evidence="13" id="KW-1185">Reference proteome</keyword>
<comment type="caution">
    <text evidence="12">The sequence shown here is derived from an EMBL/GenBank/DDBJ whole genome shotgun (WGS) entry which is preliminary data.</text>
</comment>
<reference evidence="12 13" key="1">
    <citation type="submission" date="2011-01" db="EMBL/GenBank/DDBJ databases">
        <authorList>
            <person name="Weinstock G."/>
            <person name="Sodergren E."/>
            <person name="Clifton S."/>
            <person name="Fulton L."/>
            <person name="Fulton B."/>
            <person name="Courtney L."/>
            <person name="Fronick C."/>
            <person name="Harrison M."/>
            <person name="Strong C."/>
            <person name="Farmer C."/>
            <person name="Delahaunty K."/>
            <person name="Markovic C."/>
            <person name="Hall O."/>
            <person name="Minx P."/>
            <person name="Tomlinson C."/>
            <person name="Mitreva M."/>
            <person name="Hou S."/>
            <person name="Chen J."/>
            <person name="Wollam A."/>
            <person name="Pepin K.H."/>
            <person name="Johnson M."/>
            <person name="Bhonagiri V."/>
            <person name="Zhang X."/>
            <person name="Suruliraj S."/>
            <person name="Warren W."/>
            <person name="Chinwalla A."/>
            <person name="Mardis E.R."/>
            <person name="Wilson R.K."/>
        </authorList>
    </citation>
    <scope>NUCLEOTIDE SEQUENCE [LARGE SCALE GENOMIC DNA]</scope>
    <source>
        <strain evidence="13">DSM 22608 / JCM 16073 / KCTC 15190 / YIT 12066</strain>
    </source>
</reference>
<evidence type="ECO:0000256" key="9">
    <source>
        <dbReference type="HAMAP-Rule" id="MF_00107"/>
    </source>
</evidence>
<evidence type="ECO:0000256" key="3">
    <source>
        <dbReference type="ARBA" id="ARBA00008480"/>
    </source>
</evidence>
<evidence type="ECO:0000256" key="7">
    <source>
        <dbReference type="ARBA" id="ARBA00023229"/>
    </source>
</evidence>
<evidence type="ECO:0000313" key="13">
    <source>
        <dbReference type="Proteomes" id="UP000018458"/>
    </source>
</evidence>
<feature type="binding site" evidence="9">
    <location>
        <begin position="10"/>
        <end position="12"/>
    </location>
    <ligand>
        <name>4-CDP-2-C-methyl-D-erythritol 2-phosphate</name>
        <dbReference type="ChEBI" id="CHEBI:57919"/>
    </ligand>
</feature>
<dbReference type="AlphaFoldDB" id="E8LL36"/>
<dbReference type="Gene3D" id="3.30.1330.50">
    <property type="entry name" value="2-C-methyl-D-erythritol 2,4-cyclodiphosphate synthase"/>
    <property type="match status" value="1"/>
</dbReference>
<dbReference type="GO" id="GO:0008685">
    <property type="term" value="F:2-C-methyl-D-erythritol 2,4-cyclodiphosphate synthase activity"/>
    <property type="evidence" value="ECO:0007669"/>
    <property type="project" value="UniProtKB-UniRule"/>
</dbReference>
<feature type="binding site" evidence="9">
    <location>
        <begin position="36"/>
        <end position="37"/>
    </location>
    <ligand>
        <name>4-CDP-2-C-methyl-D-erythritol 2-phosphate</name>
        <dbReference type="ChEBI" id="CHEBI:57919"/>
    </ligand>
</feature>
<feature type="site" description="Transition state stabilizer" evidence="9">
    <location>
        <position position="36"/>
    </location>
</feature>
<dbReference type="GO" id="GO:0046872">
    <property type="term" value="F:metal ion binding"/>
    <property type="evidence" value="ECO:0007669"/>
    <property type="project" value="UniProtKB-KW"/>
</dbReference>
<dbReference type="STRING" id="762983.HMPREF9444_01442"/>
<organism evidence="12 13">
    <name type="scientific">Succinatimonas hippei (strain DSM 22608 / JCM 16073 / KCTC 15190 / YIT 12066)</name>
    <dbReference type="NCBI Taxonomy" id="762983"/>
    <lineage>
        <taxon>Bacteria</taxon>
        <taxon>Pseudomonadati</taxon>
        <taxon>Pseudomonadota</taxon>
        <taxon>Gammaproteobacteria</taxon>
        <taxon>Aeromonadales</taxon>
        <taxon>Succinivibrionaceae</taxon>
        <taxon>Succinatimonas</taxon>
    </lineage>
</organism>
<dbReference type="SUPFAM" id="SSF69765">
    <property type="entry name" value="IpsF-like"/>
    <property type="match status" value="1"/>
</dbReference>
<comment type="function">
    <text evidence="9">Involved in the biosynthesis of isopentenyl diphosphate (IPP) and dimethylallyl diphosphate (DMAPP), two major building blocks of isoprenoid compounds. Catalyzes the conversion of 4-diphosphocytidyl-2-C-methyl-D-erythritol 2-phosphate (CDP-ME2P) to 2-C-methyl-D-erythritol 2,4-cyclodiphosphate (ME-CPP) with a corresponding release of cytidine 5-monophosphate (CMP).</text>
</comment>
<keyword evidence="7 9" id="KW-0414">Isoprene biosynthesis</keyword>
<dbReference type="GO" id="GO:0019288">
    <property type="term" value="P:isopentenyl diphosphate biosynthetic process, methylerythritol 4-phosphate pathway"/>
    <property type="evidence" value="ECO:0007669"/>
    <property type="project" value="UniProtKB-UniRule"/>
</dbReference>
<dbReference type="HAMAP" id="MF_00107">
    <property type="entry name" value="IspF"/>
    <property type="match status" value="1"/>
</dbReference>
<dbReference type="CDD" id="cd00554">
    <property type="entry name" value="MECDP_synthase"/>
    <property type="match status" value="1"/>
</dbReference>
<dbReference type="RefSeq" id="WP_009143624.1">
    <property type="nucleotide sequence ID" value="NZ_GL831017.1"/>
</dbReference>
<dbReference type="PROSITE" id="PS01350">
    <property type="entry name" value="ISPF"/>
    <property type="match status" value="1"/>
</dbReference>
<dbReference type="FunFam" id="3.30.1330.50:FF:000001">
    <property type="entry name" value="2-C-methyl-D-erythritol 2,4-cyclodiphosphate synthase"/>
    <property type="match status" value="1"/>
</dbReference>
<dbReference type="GO" id="GO:0016114">
    <property type="term" value="P:terpenoid biosynthetic process"/>
    <property type="evidence" value="ECO:0007669"/>
    <property type="project" value="InterPro"/>
</dbReference>
<name>E8LL36_SUCHY</name>
<dbReference type="PANTHER" id="PTHR43181:SF1">
    <property type="entry name" value="2-C-METHYL-D-ERYTHRITOL 2,4-CYCLODIPHOSPHATE SYNTHASE, CHLOROPLASTIC"/>
    <property type="match status" value="1"/>
</dbReference>
<sequence length="160" mass="17438">MKIRVGHGFDVHCFGGEGPCTLGGVKVPYEKGLIAHSDGDVLIHAVCDAILGALALGDIGHFYPDNDDKFLNIDSRILLRDVYLKIKTLGFVIGNVDVTVLAQVPKLAPYEHKMRENLAEDLQTDLQNVSIKATTTEKLGFVGRKEGIAVEAVVLLERKD</sequence>
<feature type="binding site" evidence="9">
    <location>
        <position position="44"/>
    </location>
    <ligand>
        <name>a divalent metal cation</name>
        <dbReference type="ChEBI" id="CHEBI:60240"/>
    </ligand>
</feature>
<dbReference type="EC" id="4.6.1.12" evidence="5 9"/>
<dbReference type="InterPro" id="IPR020555">
    <property type="entry name" value="MECDP_synthase_CS"/>
</dbReference>
<feature type="binding site" evidence="9">
    <location>
        <position position="10"/>
    </location>
    <ligand>
        <name>a divalent metal cation</name>
        <dbReference type="ChEBI" id="CHEBI:60240"/>
    </ligand>
</feature>
<dbReference type="PANTHER" id="PTHR43181">
    <property type="entry name" value="2-C-METHYL-D-ERYTHRITOL 2,4-CYCLODIPHOSPHATE SYNTHASE, CHLOROPLASTIC"/>
    <property type="match status" value="1"/>
</dbReference>
<feature type="binding site" evidence="9">
    <location>
        <position position="12"/>
    </location>
    <ligand>
        <name>a divalent metal cation</name>
        <dbReference type="ChEBI" id="CHEBI:60240"/>
    </ligand>
</feature>
<dbReference type="InterPro" id="IPR003526">
    <property type="entry name" value="MECDP_synthase"/>
</dbReference>
<keyword evidence="8 9" id="KW-0456">Lyase</keyword>
<evidence type="ECO:0000256" key="10">
    <source>
        <dbReference type="RuleBase" id="RU004395"/>
    </source>
</evidence>
<proteinExistence type="inferred from homology"/>
<dbReference type="Pfam" id="PF02542">
    <property type="entry name" value="YgbB"/>
    <property type="match status" value="1"/>
</dbReference>
<comment type="catalytic activity">
    <reaction evidence="1 9 10">
        <text>4-CDP-2-C-methyl-D-erythritol 2-phosphate = 2-C-methyl-D-erythritol 2,4-cyclic diphosphate + CMP</text>
        <dbReference type="Rhea" id="RHEA:23864"/>
        <dbReference type="ChEBI" id="CHEBI:57919"/>
        <dbReference type="ChEBI" id="CHEBI:58483"/>
        <dbReference type="ChEBI" id="CHEBI:60377"/>
        <dbReference type="EC" id="4.6.1.12"/>
    </reaction>
</comment>
<evidence type="ECO:0000259" key="11">
    <source>
        <dbReference type="Pfam" id="PF02542"/>
    </source>
</evidence>
<comment type="subunit">
    <text evidence="4 9">Homotrimer.</text>
</comment>
<dbReference type="Proteomes" id="UP000018458">
    <property type="component" value="Unassembled WGS sequence"/>
</dbReference>
<feature type="binding site" evidence="9">
    <location>
        <begin position="58"/>
        <end position="60"/>
    </location>
    <ligand>
        <name>4-CDP-2-C-methyl-D-erythritol 2-phosphate</name>
        <dbReference type="ChEBI" id="CHEBI:57919"/>
    </ligand>
</feature>
<dbReference type="EMBL" id="AEVO01000083">
    <property type="protein sequence ID" value="EFY06761.1"/>
    <property type="molecule type" value="Genomic_DNA"/>
</dbReference>
<evidence type="ECO:0000313" key="12">
    <source>
        <dbReference type="EMBL" id="EFY06761.1"/>
    </source>
</evidence>
<protein>
    <recommendedName>
        <fullName evidence="5 9">2-C-methyl-D-erythritol 2,4-cyclodiphosphate synthase</fullName>
        <shortName evidence="9">MECDP-synthase</shortName>
        <shortName evidence="9">MECPP-synthase</shortName>
        <shortName evidence="9">MECPS</shortName>
        <ecNumber evidence="5 9">4.6.1.12</ecNumber>
    </recommendedName>
</protein>
<comment type="pathway">
    <text evidence="2 9">Isoprenoid biosynthesis; isopentenyl diphosphate biosynthesis via DXP pathway; isopentenyl diphosphate from 1-deoxy-D-xylulose 5-phosphate: step 4/6.</text>
</comment>
<feature type="site" description="Transition state stabilizer" evidence="9">
    <location>
        <position position="135"/>
    </location>
</feature>